<organism evidence="2 3">
    <name type="scientific">Nakamurella aerolata</name>
    <dbReference type="NCBI Taxonomy" id="1656892"/>
    <lineage>
        <taxon>Bacteria</taxon>
        <taxon>Bacillati</taxon>
        <taxon>Actinomycetota</taxon>
        <taxon>Actinomycetes</taxon>
        <taxon>Nakamurellales</taxon>
        <taxon>Nakamurellaceae</taxon>
        <taxon>Nakamurella</taxon>
    </lineage>
</organism>
<keyword evidence="3" id="KW-1185">Reference proteome</keyword>
<evidence type="ECO:0008006" key="4">
    <source>
        <dbReference type="Google" id="ProtNLM"/>
    </source>
</evidence>
<reference evidence="2 3" key="1">
    <citation type="submission" date="2020-05" db="EMBL/GenBank/DDBJ databases">
        <title>Nakamurella sp. DB0629 isolated from air conditioner.</title>
        <authorList>
            <person name="Kim D.H."/>
            <person name="Kim D.-U."/>
        </authorList>
    </citation>
    <scope>NUCLEOTIDE SEQUENCE [LARGE SCALE GENOMIC DNA]</scope>
    <source>
        <strain evidence="2 3">DB0629</strain>
    </source>
</reference>
<sequence>MAVLIAGAFAPMSSAASPSPASLPDPGSAADLAWRADVASLTTAFPDDFGGVWYEAESRQFRVYTTQSSQTAHARLASIATSDLAADLSSRVEFVESPYSYSDLLRAQATLTREIQSGEAPFPGIQGWGPDDETGKFRLSVFGYKPTADQLAKLEENLGASVVLVHDAGETVPDAGRQSDTQPYYGGGRLNTPTGICTTGVGVVRNGAKRLLTAGHCGTGTMKTGAGVTIGTVTERTFGNSSIDAELVSAPAVAGRIFIGSATSAESLAVKQVRPFGAGDQGTVCISGSVTGEKCGGSVTAITQTRSYGGQVVCCITEINNTFSMATGGDSGAPSYIKMSGGVPIGGIHVAAQTGSNIRYEMQIQHIISKYPMSVQTG</sequence>
<dbReference type="InterPro" id="IPR043504">
    <property type="entry name" value="Peptidase_S1_PA_chymotrypsin"/>
</dbReference>
<protein>
    <recommendedName>
        <fullName evidence="4">Serine protease</fullName>
    </recommendedName>
</protein>
<feature type="signal peptide" evidence="1">
    <location>
        <begin position="1"/>
        <end position="15"/>
    </location>
</feature>
<evidence type="ECO:0000313" key="2">
    <source>
        <dbReference type="EMBL" id="NNG35533.1"/>
    </source>
</evidence>
<dbReference type="Gene3D" id="2.40.10.10">
    <property type="entry name" value="Trypsin-like serine proteases"/>
    <property type="match status" value="2"/>
</dbReference>
<feature type="chain" id="PRO_5039540600" description="Serine protease" evidence="1">
    <location>
        <begin position="16"/>
        <end position="378"/>
    </location>
</feature>
<dbReference type="Proteomes" id="UP000562984">
    <property type="component" value="Unassembled WGS sequence"/>
</dbReference>
<dbReference type="RefSeq" id="WP_171199205.1">
    <property type="nucleotide sequence ID" value="NZ_JABEND010000003.1"/>
</dbReference>
<evidence type="ECO:0000313" key="3">
    <source>
        <dbReference type="Proteomes" id="UP000562984"/>
    </source>
</evidence>
<dbReference type="AlphaFoldDB" id="A0A849A7R5"/>
<comment type="caution">
    <text evidence="2">The sequence shown here is derived from an EMBL/GenBank/DDBJ whole genome shotgun (WGS) entry which is preliminary data.</text>
</comment>
<keyword evidence="1" id="KW-0732">Signal</keyword>
<dbReference type="InterPro" id="IPR009003">
    <property type="entry name" value="Peptidase_S1_PA"/>
</dbReference>
<name>A0A849A7R5_9ACTN</name>
<accession>A0A849A7R5</accession>
<dbReference type="SUPFAM" id="SSF50494">
    <property type="entry name" value="Trypsin-like serine proteases"/>
    <property type="match status" value="1"/>
</dbReference>
<evidence type="ECO:0000256" key="1">
    <source>
        <dbReference type="SAM" id="SignalP"/>
    </source>
</evidence>
<proteinExistence type="predicted"/>
<gene>
    <name evidence="2" type="ORF">HKD39_07375</name>
</gene>
<dbReference type="EMBL" id="JABEND010000003">
    <property type="protein sequence ID" value="NNG35533.1"/>
    <property type="molecule type" value="Genomic_DNA"/>
</dbReference>